<proteinExistence type="predicted"/>
<comment type="caution">
    <text evidence="2">The sequence shown here is derived from an EMBL/GenBank/DDBJ whole genome shotgun (WGS) entry which is preliminary data.</text>
</comment>
<feature type="compositionally biased region" description="Acidic residues" evidence="1">
    <location>
        <begin position="65"/>
        <end position="87"/>
    </location>
</feature>
<name>A0ABU6WRZ1_9FABA</name>
<feature type="compositionally biased region" description="Polar residues" evidence="1">
    <location>
        <begin position="41"/>
        <end position="57"/>
    </location>
</feature>
<reference evidence="2 3" key="1">
    <citation type="journal article" date="2023" name="Plants (Basel)">
        <title>Bridging the Gap: Combining Genomics and Transcriptomics Approaches to Understand Stylosanthes scabra, an Orphan Legume from the Brazilian Caatinga.</title>
        <authorList>
            <person name="Ferreira-Neto J.R.C."/>
            <person name="da Silva M.D."/>
            <person name="Binneck E."/>
            <person name="de Melo N.F."/>
            <person name="da Silva R.H."/>
            <person name="de Melo A.L.T.M."/>
            <person name="Pandolfi V."/>
            <person name="Bustamante F.O."/>
            <person name="Brasileiro-Vidal A.C."/>
            <person name="Benko-Iseppon A.M."/>
        </authorList>
    </citation>
    <scope>NUCLEOTIDE SEQUENCE [LARGE SCALE GENOMIC DNA]</scope>
    <source>
        <tissue evidence="2">Leaves</tissue>
    </source>
</reference>
<dbReference type="PANTHER" id="PTHR36369:SF1">
    <property type="entry name" value="TRANSMEMBRANE PROTEIN"/>
    <property type="match status" value="1"/>
</dbReference>
<dbReference type="PANTHER" id="PTHR36369">
    <property type="entry name" value="TRANSMEMBRANE PROTEIN"/>
    <property type="match status" value="1"/>
</dbReference>
<dbReference type="EMBL" id="JASCZI010182549">
    <property type="protein sequence ID" value="MED6188139.1"/>
    <property type="molecule type" value="Genomic_DNA"/>
</dbReference>
<organism evidence="2 3">
    <name type="scientific">Stylosanthes scabra</name>
    <dbReference type="NCBI Taxonomy" id="79078"/>
    <lineage>
        <taxon>Eukaryota</taxon>
        <taxon>Viridiplantae</taxon>
        <taxon>Streptophyta</taxon>
        <taxon>Embryophyta</taxon>
        <taxon>Tracheophyta</taxon>
        <taxon>Spermatophyta</taxon>
        <taxon>Magnoliopsida</taxon>
        <taxon>eudicotyledons</taxon>
        <taxon>Gunneridae</taxon>
        <taxon>Pentapetalae</taxon>
        <taxon>rosids</taxon>
        <taxon>fabids</taxon>
        <taxon>Fabales</taxon>
        <taxon>Fabaceae</taxon>
        <taxon>Papilionoideae</taxon>
        <taxon>50 kb inversion clade</taxon>
        <taxon>dalbergioids sensu lato</taxon>
        <taxon>Dalbergieae</taxon>
        <taxon>Pterocarpus clade</taxon>
        <taxon>Stylosanthes</taxon>
    </lineage>
</organism>
<evidence type="ECO:0000313" key="3">
    <source>
        <dbReference type="Proteomes" id="UP001341840"/>
    </source>
</evidence>
<evidence type="ECO:0000313" key="2">
    <source>
        <dbReference type="EMBL" id="MED6188139.1"/>
    </source>
</evidence>
<protein>
    <submittedName>
        <fullName evidence="2">Uncharacterized protein</fullName>
    </submittedName>
</protein>
<sequence>MMKQQDYCGNVMEAVAVTLNYFNIWRWLALTLSFWKIRSGSASADDGNSPNPVQFSENKPMMTDTTDDDDDHDEEEASPPPSVDDEGPTPTPTKGKFTVYYYGEEHVEVEQEAMDADAYDDEWEEGLQWNSEWWESWEGFLKLRLGHNHNTSLDFKAINGNLVTLWHPHNQHYY</sequence>
<gene>
    <name evidence="2" type="ORF">PIB30_083190</name>
</gene>
<keyword evidence="3" id="KW-1185">Reference proteome</keyword>
<feature type="region of interest" description="Disordered" evidence="1">
    <location>
        <begin position="41"/>
        <end position="96"/>
    </location>
</feature>
<evidence type="ECO:0000256" key="1">
    <source>
        <dbReference type="SAM" id="MobiDB-lite"/>
    </source>
</evidence>
<dbReference type="Proteomes" id="UP001341840">
    <property type="component" value="Unassembled WGS sequence"/>
</dbReference>
<accession>A0ABU6WRZ1</accession>